<accession>A0A839QVT8</accession>
<evidence type="ECO:0000313" key="16">
    <source>
        <dbReference type="Proteomes" id="UP000568050"/>
    </source>
</evidence>
<evidence type="ECO:0000259" key="14">
    <source>
        <dbReference type="PROSITE" id="PS50035"/>
    </source>
</evidence>
<sequence>MNELIAAVKPAVTWLIDALPVILLIIDAALRVTALIVVPRNRRPGSAMAWLMTIMVFPMLGFPLFLLLGRAQLPRKRRAKQKILNRLARARAEDIPDAHIDPEQPSWLQSAVDLNRELGAFPLTSGNDADLEIDYEESIRRMTADIDRAEDTVHVLFYIMVLDHVTEDFIAALARARARGVRVRALYDFWGTVTHFTHYRRMKRFFRDHDIENYSMMPIRPFRDGALQRPDLRNHRKLVVVDGRIGWMGSQNMIARHYNKRGNIRRGLKWQETMVRFRGPIVAEINILFATDWFYEASEQITEAELMPPGGIDDECGTYECQVVPSGPGYVAENNLMLFNHLFYNAERKIVAVSPYFVPDETMLQALIVAARRGVEIELFVSEIGDQFLVFHAQRSYYSALLEAGVTIWMYRKPYILHAKHVSVDESVAVIGSSNMDIRSFSLQMESSMMVGDNGFLTKLRAVEDEYRQNSRQLTVEEWESRSWAVKVIDNICRLASAVV</sequence>
<keyword evidence="2" id="KW-1003">Cell membrane</keyword>
<keyword evidence="10" id="KW-0594">Phospholipid biosynthesis</keyword>
<evidence type="ECO:0000256" key="11">
    <source>
        <dbReference type="ARBA" id="ARBA00023264"/>
    </source>
</evidence>
<dbReference type="GO" id="GO:0005886">
    <property type="term" value="C:plasma membrane"/>
    <property type="evidence" value="ECO:0007669"/>
    <property type="project" value="UniProtKB-SubCell"/>
</dbReference>
<dbReference type="SUPFAM" id="SSF56024">
    <property type="entry name" value="Phospholipase D/nuclease"/>
    <property type="match status" value="2"/>
</dbReference>
<protein>
    <recommendedName>
        <fullName evidence="12">Cardiolipin synthase</fullName>
        <ecNumber evidence="12">2.7.8.-</ecNumber>
    </recommendedName>
</protein>
<feature type="domain" description="PLD phosphodiesterase" evidence="14">
    <location>
        <begin position="230"/>
        <end position="257"/>
    </location>
</feature>
<dbReference type="Pfam" id="PF13396">
    <property type="entry name" value="PLDc_N"/>
    <property type="match status" value="1"/>
</dbReference>
<dbReference type="Pfam" id="PF13091">
    <property type="entry name" value="PLDc_2"/>
    <property type="match status" value="2"/>
</dbReference>
<dbReference type="PROSITE" id="PS50035">
    <property type="entry name" value="PLD"/>
    <property type="match status" value="2"/>
</dbReference>
<feature type="domain" description="PLD phosphodiesterase" evidence="14">
    <location>
        <begin position="413"/>
        <end position="440"/>
    </location>
</feature>
<evidence type="ECO:0000256" key="3">
    <source>
        <dbReference type="ARBA" id="ARBA00022516"/>
    </source>
</evidence>
<dbReference type="EC" id="2.7.8.-" evidence="12"/>
<reference evidence="15 16" key="1">
    <citation type="submission" date="2020-08" db="EMBL/GenBank/DDBJ databases">
        <title>Sequencing the genomes of 1000 actinobacteria strains.</title>
        <authorList>
            <person name="Klenk H.-P."/>
        </authorList>
    </citation>
    <scope>NUCLEOTIDE SEQUENCE [LARGE SCALE GENOMIC DNA]</scope>
    <source>
        <strain evidence="15 16">DSM 23040</strain>
    </source>
</reference>
<dbReference type="InterPro" id="IPR001736">
    <property type="entry name" value="PLipase_D/transphosphatidylase"/>
</dbReference>
<comment type="caution">
    <text evidence="15">The sequence shown here is derived from an EMBL/GenBank/DDBJ whole genome shotgun (WGS) entry which is preliminary data.</text>
</comment>
<keyword evidence="16" id="KW-1185">Reference proteome</keyword>
<dbReference type="PANTHER" id="PTHR21248:SF22">
    <property type="entry name" value="PHOSPHOLIPASE D"/>
    <property type="match status" value="1"/>
</dbReference>
<dbReference type="Gene3D" id="3.30.870.10">
    <property type="entry name" value="Endonuclease Chain A"/>
    <property type="match status" value="2"/>
</dbReference>
<keyword evidence="3" id="KW-0444">Lipid biosynthesis</keyword>
<comment type="subcellular location">
    <subcellularLocation>
        <location evidence="1">Cell membrane</location>
        <topology evidence="1">Multi-pass membrane protein</topology>
    </subcellularLocation>
</comment>
<feature type="transmembrane region" description="Helical" evidence="13">
    <location>
        <begin position="12"/>
        <end position="37"/>
    </location>
</feature>
<evidence type="ECO:0000256" key="8">
    <source>
        <dbReference type="ARBA" id="ARBA00023098"/>
    </source>
</evidence>
<keyword evidence="5 13" id="KW-0812">Transmembrane</keyword>
<dbReference type="PANTHER" id="PTHR21248">
    <property type="entry name" value="CARDIOLIPIN SYNTHASE"/>
    <property type="match status" value="1"/>
</dbReference>
<evidence type="ECO:0000256" key="7">
    <source>
        <dbReference type="ARBA" id="ARBA00022989"/>
    </source>
</evidence>
<keyword evidence="11" id="KW-1208">Phospholipid metabolism</keyword>
<dbReference type="SMART" id="SM00155">
    <property type="entry name" value="PLDc"/>
    <property type="match status" value="2"/>
</dbReference>
<dbReference type="Proteomes" id="UP000568050">
    <property type="component" value="Unassembled WGS sequence"/>
</dbReference>
<dbReference type="AlphaFoldDB" id="A0A839QVT8"/>
<dbReference type="EMBL" id="JACHWP010000011">
    <property type="protein sequence ID" value="MBB3023748.1"/>
    <property type="molecule type" value="Genomic_DNA"/>
</dbReference>
<evidence type="ECO:0000256" key="1">
    <source>
        <dbReference type="ARBA" id="ARBA00004651"/>
    </source>
</evidence>
<dbReference type="RefSeq" id="WP_239373824.1">
    <property type="nucleotide sequence ID" value="NZ_CBCSFZ010000001.1"/>
</dbReference>
<evidence type="ECO:0000256" key="12">
    <source>
        <dbReference type="NCBIfam" id="TIGR04265"/>
    </source>
</evidence>
<keyword evidence="7 13" id="KW-1133">Transmembrane helix</keyword>
<evidence type="ECO:0000256" key="2">
    <source>
        <dbReference type="ARBA" id="ARBA00022475"/>
    </source>
</evidence>
<organism evidence="15 16">
    <name type="scientific">Helcobacillus massiliensis</name>
    <dbReference type="NCBI Taxonomy" id="521392"/>
    <lineage>
        <taxon>Bacteria</taxon>
        <taxon>Bacillati</taxon>
        <taxon>Actinomycetota</taxon>
        <taxon>Actinomycetes</taxon>
        <taxon>Micrococcales</taxon>
        <taxon>Dermabacteraceae</taxon>
        <taxon>Helcobacillus</taxon>
    </lineage>
</organism>
<evidence type="ECO:0000256" key="4">
    <source>
        <dbReference type="ARBA" id="ARBA00022679"/>
    </source>
</evidence>
<keyword evidence="8" id="KW-0443">Lipid metabolism</keyword>
<evidence type="ECO:0000256" key="9">
    <source>
        <dbReference type="ARBA" id="ARBA00023136"/>
    </source>
</evidence>
<keyword evidence="9 13" id="KW-0472">Membrane</keyword>
<feature type="transmembrane region" description="Helical" evidence="13">
    <location>
        <begin position="49"/>
        <end position="68"/>
    </location>
</feature>
<evidence type="ECO:0000256" key="13">
    <source>
        <dbReference type="SAM" id="Phobius"/>
    </source>
</evidence>
<evidence type="ECO:0000313" key="15">
    <source>
        <dbReference type="EMBL" id="MBB3023748.1"/>
    </source>
</evidence>
<keyword evidence="4 15" id="KW-0808">Transferase</keyword>
<dbReference type="NCBIfam" id="TIGR04265">
    <property type="entry name" value="bac_cardiolipin"/>
    <property type="match status" value="1"/>
</dbReference>
<dbReference type="InterPro" id="IPR025202">
    <property type="entry name" value="PLD-like_dom"/>
</dbReference>
<proteinExistence type="predicted"/>
<keyword evidence="6" id="KW-0677">Repeat</keyword>
<evidence type="ECO:0000256" key="5">
    <source>
        <dbReference type="ARBA" id="ARBA00022692"/>
    </source>
</evidence>
<evidence type="ECO:0000256" key="10">
    <source>
        <dbReference type="ARBA" id="ARBA00023209"/>
    </source>
</evidence>
<evidence type="ECO:0000256" key="6">
    <source>
        <dbReference type="ARBA" id="ARBA00022737"/>
    </source>
</evidence>
<name>A0A839QVT8_9MICO</name>
<dbReference type="GO" id="GO:0008808">
    <property type="term" value="F:cardiolipin synthase activity"/>
    <property type="evidence" value="ECO:0007669"/>
    <property type="project" value="UniProtKB-UniRule"/>
</dbReference>
<gene>
    <name evidence="15" type="ORF">FHX50_002049</name>
</gene>
<dbReference type="InterPro" id="IPR022924">
    <property type="entry name" value="Cardiolipin_synthase"/>
</dbReference>
<dbReference type="GO" id="GO:0032049">
    <property type="term" value="P:cardiolipin biosynthetic process"/>
    <property type="evidence" value="ECO:0007669"/>
    <property type="project" value="UniProtKB-UniRule"/>
</dbReference>
<dbReference type="InterPro" id="IPR027379">
    <property type="entry name" value="CLS_N"/>
</dbReference>